<evidence type="ECO:0000259" key="5">
    <source>
        <dbReference type="Pfam" id="PF06441"/>
    </source>
</evidence>
<evidence type="ECO:0000313" key="7">
    <source>
        <dbReference type="Proteomes" id="UP000287401"/>
    </source>
</evidence>
<accession>A0A430C8T3</accession>
<dbReference type="AlphaFoldDB" id="A0A430C8T3"/>
<dbReference type="GO" id="GO:0004301">
    <property type="term" value="F:epoxide hydrolase activity"/>
    <property type="evidence" value="ECO:0007669"/>
    <property type="project" value="TreeGrafter"/>
</dbReference>
<dbReference type="InterPro" id="IPR010497">
    <property type="entry name" value="Epoxide_hydro_N"/>
</dbReference>
<dbReference type="PANTHER" id="PTHR21661:SF35">
    <property type="entry name" value="EPOXIDE HYDROLASE"/>
    <property type="match status" value="1"/>
</dbReference>
<dbReference type="GO" id="GO:0097176">
    <property type="term" value="P:epoxide metabolic process"/>
    <property type="evidence" value="ECO:0007669"/>
    <property type="project" value="TreeGrafter"/>
</dbReference>
<dbReference type="SUPFAM" id="SSF53474">
    <property type="entry name" value="alpha/beta-Hydrolases"/>
    <property type="match status" value="1"/>
</dbReference>
<dbReference type="Proteomes" id="UP000287401">
    <property type="component" value="Unassembled WGS sequence"/>
</dbReference>
<sequence length="385" mass="43392">MVADLSLSGAVESFALCVGDDVLGQLRQRLDGVRWPDREPVADWSQGVPLARMRTLVDYWKSGYDWRRCERRLNDLGQFRVRIDGIDIHFLHVRSPHEGAMPLILTHGWPGSVVEFLKCVDPLTDPLRHGGKAEDAFHLVIPSLPGFGFSGKPPETGWSIQRIARAWHILMQVLGYERYAAQGGDWGAAVTTAMGALRPTGLLGIHLNLPFVIPDPLPAEPNEQEAAMLEALAYYSRWQSGYSTLQASRPQTLGYLLADSPVGQAAWIYEKFYEWSDCDGDPANIFTADELLDNIMLYWLTNTGATSARLYWESFHGAFSATDLHLPVACSIFPRDIYKAPKSWAEKCMHNLVYWNELDRGGHFAAFEQPHIFAQEVRQAFRTMR</sequence>
<dbReference type="InterPro" id="IPR000639">
    <property type="entry name" value="Epox_hydrolase-like"/>
</dbReference>
<dbReference type="Pfam" id="PF06441">
    <property type="entry name" value="EHN"/>
    <property type="match status" value="1"/>
</dbReference>
<name>A0A430C8T3_SPHYA</name>
<keyword evidence="3 6" id="KW-0378">Hydrolase</keyword>
<dbReference type="PIRSF" id="PIRSF001112">
    <property type="entry name" value="Epoxide_hydrolase"/>
    <property type="match status" value="1"/>
</dbReference>
<evidence type="ECO:0000256" key="2">
    <source>
        <dbReference type="ARBA" id="ARBA00022797"/>
    </source>
</evidence>
<gene>
    <name evidence="6" type="ORF">DAH51_01840</name>
</gene>
<organism evidence="6 7">
    <name type="scientific">Sphingobium yanoikuyae</name>
    <name type="common">Sphingomonas yanoikuyae</name>
    <dbReference type="NCBI Taxonomy" id="13690"/>
    <lineage>
        <taxon>Bacteria</taxon>
        <taxon>Pseudomonadati</taxon>
        <taxon>Pseudomonadota</taxon>
        <taxon>Alphaproteobacteria</taxon>
        <taxon>Sphingomonadales</taxon>
        <taxon>Sphingomonadaceae</taxon>
        <taxon>Sphingobium</taxon>
    </lineage>
</organism>
<feature type="active site" description="Nucleophile" evidence="4">
    <location>
        <position position="185"/>
    </location>
</feature>
<dbReference type="PRINTS" id="PR00412">
    <property type="entry name" value="EPOXHYDRLASE"/>
</dbReference>
<reference evidence="6 7" key="1">
    <citation type="submission" date="2018-07" db="EMBL/GenBank/DDBJ databases">
        <title>Genomic and Epidemiologic Investigation of an Indolent Hospital Outbreak.</title>
        <authorList>
            <person name="Johnson R.C."/>
            <person name="Deming C."/>
            <person name="Conlan S."/>
            <person name="Zellmer C.J."/>
            <person name="Michelin A.V."/>
            <person name="Lee-Lin S."/>
            <person name="Thomas P.J."/>
            <person name="Park M."/>
            <person name="Weingarten R.A."/>
            <person name="Less J."/>
            <person name="Dekker J.P."/>
            <person name="Frank K.M."/>
            <person name="Musser K.A."/>
            <person name="Mcquiston J.R."/>
            <person name="Henderson D.K."/>
            <person name="Lau A.F."/>
            <person name="Palmore T.N."/>
            <person name="Segre J.A."/>
        </authorList>
    </citation>
    <scope>NUCLEOTIDE SEQUENCE [LARGE SCALE GENOMIC DNA]</scope>
    <source>
        <strain evidence="6 7">SK-NIH.Env6_1116</strain>
    </source>
</reference>
<evidence type="ECO:0000256" key="1">
    <source>
        <dbReference type="ARBA" id="ARBA00010088"/>
    </source>
</evidence>
<comment type="similarity">
    <text evidence="1">Belongs to the peptidase S33 family.</text>
</comment>
<feature type="domain" description="Epoxide hydrolase N-terminal" evidence="5">
    <location>
        <begin position="12"/>
        <end position="116"/>
    </location>
</feature>
<dbReference type="EMBL" id="QRAL01000002">
    <property type="protein sequence ID" value="RSU61365.1"/>
    <property type="molecule type" value="Genomic_DNA"/>
</dbReference>
<dbReference type="PANTHER" id="PTHR21661">
    <property type="entry name" value="EPOXIDE HYDROLASE 1-RELATED"/>
    <property type="match status" value="1"/>
</dbReference>
<evidence type="ECO:0000256" key="3">
    <source>
        <dbReference type="ARBA" id="ARBA00022801"/>
    </source>
</evidence>
<comment type="caution">
    <text evidence="6">The sequence shown here is derived from an EMBL/GenBank/DDBJ whole genome shotgun (WGS) entry which is preliminary data.</text>
</comment>
<feature type="active site" description="Proton acceptor" evidence="4">
    <location>
        <position position="363"/>
    </location>
</feature>
<feature type="active site" description="Proton donor" evidence="4">
    <location>
        <position position="311"/>
    </location>
</feature>
<evidence type="ECO:0000313" key="6">
    <source>
        <dbReference type="EMBL" id="RSU61365.1"/>
    </source>
</evidence>
<proteinExistence type="inferred from homology"/>
<dbReference type="InterPro" id="IPR016292">
    <property type="entry name" value="Epoxide_hydrolase"/>
</dbReference>
<protein>
    <submittedName>
        <fullName evidence="6">Epoxide hydrolase</fullName>
    </submittedName>
</protein>
<dbReference type="Gene3D" id="3.40.50.1820">
    <property type="entry name" value="alpha/beta hydrolase"/>
    <property type="match status" value="1"/>
</dbReference>
<evidence type="ECO:0000256" key="4">
    <source>
        <dbReference type="PIRSR" id="PIRSR001112-1"/>
    </source>
</evidence>
<keyword evidence="2" id="KW-0058">Aromatic hydrocarbons catabolism</keyword>
<dbReference type="InterPro" id="IPR029058">
    <property type="entry name" value="AB_hydrolase_fold"/>
</dbReference>